<dbReference type="InterPro" id="IPR025291">
    <property type="entry name" value="DUF4153"/>
</dbReference>
<gene>
    <name evidence="3" type="ORF">D0T11_13850</name>
</gene>
<feature type="transmembrane region" description="Helical" evidence="2">
    <location>
        <begin position="390"/>
        <end position="410"/>
    </location>
</feature>
<feature type="transmembrane region" description="Helical" evidence="2">
    <location>
        <begin position="323"/>
        <end position="340"/>
    </location>
</feature>
<dbReference type="Pfam" id="PF13687">
    <property type="entry name" value="DUF4153"/>
    <property type="match status" value="1"/>
</dbReference>
<evidence type="ECO:0000313" key="4">
    <source>
        <dbReference type="Proteomes" id="UP000284250"/>
    </source>
</evidence>
<feature type="transmembrane region" description="Helical" evidence="2">
    <location>
        <begin position="422"/>
        <end position="442"/>
    </location>
</feature>
<evidence type="ECO:0000313" key="3">
    <source>
        <dbReference type="EMBL" id="RIY08810.1"/>
    </source>
</evidence>
<protein>
    <submittedName>
        <fullName evidence="3">DUF4173 domain-containing protein</fullName>
    </submittedName>
</protein>
<feature type="transmembrane region" description="Helical" evidence="2">
    <location>
        <begin position="42"/>
        <end position="64"/>
    </location>
</feature>
<feature type="transmembrane region" description="Helical" evidence="2">
    <location>
        <begin position="214"/>
        <end position="235"/>
    </location>
</feature>
<keyword evidence="2" id="KW-1133">Transmembrane helix</keyword>
<feature type="transmembrane region" description="Helical" evidence="2">
    <location>
        <begin position="76"/>
        <end position="93"/>
    </location>
</feature>
<accession>A0A418QV31</accession>
<proteinExistence type="predicted"/>
<feature type="transmembrane region" description="Helical" evidence="2">
    <location>
        <begin position="122"/>
        <end position="145"/>
    </location>
</feature>
<sequence>MTTFTASLAAAAPAAVPARRRPLTVLQKLLIPAGAVLFDGLFWHRGAGLNLALYTVFVLGATLAGLPRHAPVWRSGYFRLLLAGTLLSAGGVVWYGSGAAQLACVISLTVLLGFVNQPHLKLVAYALLTAVGGAAQAVAGLLPYLRLPQDRASRWPRTRFYLRLLVLPLLILGVFHVLFLLANPRYSALVGAVLDQLGKWLAALWPNFSLPHLLFFLLGLVLTAGALVVVPFHFFQDQESRFGELVRRQRDRVASLGVRRPDFRTRDRGALDLRKEYLAALAVFGLVNGLLLVVNIIDVRWIWFGFVPAPGFDLTQFVHEGTYVLILSILVAMGIVLWFFRRNLNFYAPGLAALRWGATVWVGQNAVLAVSVGLRNYYYILHTGLAYKRIGVYGFLLLTFFGLITVLLKIWQRRSAFALVRLNSLAAYGLLLLLALGNWEIWIARYNLNPRFQTLDLGFLLEMPARVLPELAARQAVLDGMSRIIISPPGSYNETTATPAQARAAIQHRLAQWRRQYPRTAHWQSWTRAESAAFAHTPPPAPRRLRRGILRERGARRKP</sequence>
<dbReference type="AlphaFoldDB" id="A0A418QV31"/>
<reference evidence="3 4" key="1">
    <citation type="submission" date="2019-01" db="EMBL/GenBank/DDBJ databases">
        <title>Hymenobacter humicola sp. nov., isolated from soils in Antarctica.</title>
        <authorList>
            <person name="Sedlacek I."/>
            <person name="Holochova P."/>
            <person name="Kralova S."/>
            <person name="Pantucek R."/>
            <person name="Stankova E."/>
            <person name="Vrbovska V."/>
            <person name="Kristofova L."/>
            <person name="Svec P."/>
            <person name="Busse H.-J."/>
        </authorList>
    </citation>
    <scope>NUCLEOTIDE SEQUENCE [LARGE SCALE GENOMIC DNA]</scope>
    <source>
        <strain evidence="3 4">CCM 8852</strain>
    </source>
</reference>
<organism evidence="3 4">
    <name type="scientific">Hymenobacter rubripertinctus</name>
    <dbReference type="NCBI Taxonomy" id="2029981"/>
    <lineage>
        <taxon>Bacteria</taxon>
        <taxon>Pseudomonadati</taxon>
        <taxon>Bacteroidota</taxon>
        <taxon>Cytophagia</taxon>
        <taxon>Cytophagales</taxon>
        <taxon>Hymenobacteraceae</taxon>
        <taxon>Hymenobacter</taxon>
    </lineage>
</organism>
<comment type="caution">
    <text evidence="3">The sequence shown here is derived from an EMBL/GenBank/DDBJ whole genome shotgun (WGS) entry which is preliminary data.</text>
</comment>
<dbReference type="Proteomes" id="UP000284250">
    <property type="component" value="Unassembled WGS sequence"/>
</dbReference>
<dbReference type="OrthoDB" id="627992at2"/>
<feature type="region of interest" description="Disordered" evidence="1">
    <location>
        <begin position="532"/>
        <end position="559"/>
    </location>
</feature>
<evidence type="ECO:0000256" key="2">
    <source>
        <dbReference type="SAM" id="Phobius"/>
    </source>
</evidence>
<evidence type="ECO:0000256" key="1">
    <source>
        <dbReference type="SAM" id="MobiDB-lite"/>
    </source>
</evidence>
<name>A0A418QV31_9BACT</name>
<feature type="compositionally biased region" description="Basic residues" evidence="1">
    <location>
        <begin position="543"/>
        <end position="559"/>
    </location>
</feature>
<feature type="transmembrane region" description="Helical" evidence="2">
    <location>
        <begin position="160"/>
        <end position="181"/>
    </location>
</feature>
<keyword evidence="4" id="KW-1185">Reference proteome</keyword>
<feature type="transmembrane region" description="Helical" evidence="2">
    <location>
        <begin position="277"/>
        <end position="303"/>
    </location>
</feature>
<dbReference type="RefSeq" id="WP_119656389.1">
    <property type="nucleotide sequence ID" value="NZ_QYCN01000020.1"/>
</dbReference>
<keyword evidence="2" id="KW-0812">Transmembrane</keyword>
<dbReference type="EMBL" id="QYCN01000020">
    <property type="protein sequence ID" value="RIY08810.1"/>
    <property type="molecule type" value="Genomic_DNA"/>
</dbReference>
<feature type="transmembrane region" description="Helical" evidence="2">
    <location>
        <begin position="352"/>
        <end position="378"/>
    </location>
</feature>
<keyword evidence="2" id="KW-0472">Membrane</keyword>